<evidence type="ECO:0008006" key="5">
    <source>
        <dbReference type="Google" id="ProtNLM"/>
    </source>
</evidence>
<proteinExistence type="predicted"/>
<evidence type="ECO:0000256" key="1">
    <source>
        <dbReference type="ARBA" id="ARBA00022741"/>
    </source>
</evidence>
<dbReference type="Gene3D" id="3.40.50.2300">
    <property type="match status" value="1"/>
</dbReference>
<reference evidence="4" key="1">
    <citation type="submission" date="2016-10" db="EMBL/GenBank/DDBJ databases">
        <authorList>
            <person name="Varghese N."/>
            <person name="Submissions S."/>
        </authorList>
    </citation>
    <scope>NUCLEOTIDE SEQUENCE [LARGE SCALE GENOMIC DNA]</scope>
    <source>
        <strain evidence="4">DSM 26921</strain>
    </source>
</reference>
<dbReference type="RefSeq" id="WP_090213818.1">
    <property type="nucleotide sequence ID" value="NZ_FOYO01000001.1"/>
</dbReference>
<evidence type="ECO:0000313" key="3">
    <source>
        <dbReference type="EMBL" id="SFR39837.1"/>
    </source>
</evidence>
<keyword evidence="2" id="KW-0067">ATP-binding</keyword>
<name>A0A1I6GCN7_9RHOB</name>
<dbReference type="GO" id="GO:0009898">
    <property type="term" value="C:cytoplasmic side of plasma membrane"/>
    <property type="evidence" value="ECO:0007669"/>
    <property type="project" value="TreeGrafter"/>
</dbReference>
<gene>
    <name evidence="3" type="ORF">SAMN04488002_1234</name>
</gene>
<dbReference type="STRING" id="670154.SAMN04488002_1234"/>
<keyword evidence="1" id="KW-0547">Nucleotide-binding</keyword>
<sequence>MPFDSASATTTARFAAYVCTDQGAALARSVIEQSGGDISSLHGGGLSGAARLCAETPEAQTLLTEFGNIPIDLACECVTEICRTGANVIVLGQQTDIETYRALRKAGALEFFTFPVRAEDILSVQPTAPAVTIPATPAPVKSPSIAVMGSNGGVGASLFAQNLAFHAAAPKGANLRTALLDADLLFGSQAIDLDRDETPGLFEALKAPNRLDATYIGATMDNLHEQLSLYSHQVRIGQDGQSFEAGLPQIFEPLRAEFSAVVTDLPRRVVMQQPDVISHLDTLVVVIPAGFAGVNAANRLIERIKAQSPDVRILPVLSELRRDAGLSQKDVASTLGHKIIAVLPRSDAAILRAHRAARPLIEAQPRGSYAKATQKIWNAAVAGAPAPRTPARQSLARRIFG</sequence>
<dbReference type="Gene3D" id="3.40.50.300">
    <property type="entry name" value="P-loop containing nucleotide triphosphate hydrolases"/>
    <property type="match status" value="1"/>
</dbReference>
<dbReference type="SUPFAM" id="SSF52540">
    <property type="entry name" value="P-loop containing nucleoside triphosphate hydrolases"/>
    <property type="match status" value="1"/>
</dbReference>
<dbReference type="GO" id="GO:0016887">
    <property type="term" value="F:ATP hydrolysis activity"/>
    <property type="evidence" value="ECO:0007669"/>
    <property type="project" value="TreeGrafter"/>
</dbReference>
<dbReference type="GO" id="GO:0005829">
    <property type="term" value="C:cytosol"/>
    <property type="evidence" value="ECO:0007669"/>
    <property type="project" value="TreeGrafter"/>
</dbReference>
<dbReference type="GO" id="GO:0051782">
    <property type="term" value="P:negative regulation of cell division"/>
    <property type="evidence" value="ECO:0007669"/>
    <property type="project" value="TreeGrafter"/>
</dbReference>
<protein>
    <recommendedName>
        <fullName evidence="5">Pilus assembly protein CpaE</fullName>
    </recommendedName>
</protein>
<dbReference type="InterPro" id="IPR027417">
    <property type="entry name" value="P-loop_NTPase"/>
</dbReference>
<dbReference type="Proteomes" id="UP000199658">
    <property type="component" value="Unassembled WGS sequence"/>
</dbReference>
<dbReference type="OrthoDB" id="8281972at2"/>
<dbReference type="PANTHER" id="PTHR43384:SF6">
    <property type="entry name" value="SEPTUM SITE-DETERMINING PROTEIN MIND HOMOLOG, CHLOROPLASTIC"/>
    <property type="match status" value="1"/>
</dbReference>
<dbReference type="InterPro" id="IPR050625">
    <property type="entry name" value="ParA/MinD_ATPase"/>
</dbReference>
<dbReference type="GO" id="GO:0005524">
    <property type="term" value="F:ATP binding"/>
    <property type="evidence" value="ECO:0007669"/>
    <property type="project" value="UniProtKB-KW"/>
</dbReference>
<evidence type="ECO:0000313" key="4">
    <source>
        <dbReference type="Proteomes" id="UP000199658"/>
    </source>
</evidence>
<keyword evidence="4" id="KW-1185">Reference proteome</keyword>
<dbReference type="EMBL" id="FOYO01000001">
    <property type="protein sequence ID" value="SFR39837.1"/>
    <property type="molecule type" value="Genomic_DNA"/>
</dbReference>
<evidence type="ECO:0000256" key="2">
    <source>
        <dbReference type="ARBA" id="ARBA00022840"/>
    </source>
</evidence>
<organism evidence="3 4">
    <name type="scientific">Litoreibacter janthinus</name>
    <dbReference type="NCBI Taxonomy" id="670154"/>
    <lineage>
        <taxon>Bacteria</taxon>
        <taxon>Pseudomonadati</taxon>
        <taxon>Pseudomonadota</taxon>
        <taxon>Alphaproteobacteria</taxon>
        <taxon>Rhodobacterales</taxon>
        <taxon>Roseobacteraceae</taxon>
        <taxon>Litoreibacter</taxon>
    </lineage>
</organism>
<dbReference type="PANTHER" id="PTHR43384">
    <property type="entry name" value="SEPTUM SITE-DETERMINING PROTEIN MIND HOMOLOG, CHLOROPLASTIC-RELATED"/>
    <property type="match status" value="1"/>
</dbReference>
<accession>A0A1I6GCN7</accession>
<dbReference type="AlphaFoldDB" id="A0A1I6GCN7"/>